<dbReference type="Proteomes" id="UP000297245">
    <property type="component" value="Unassembled WGS sequence"/>
</dbReference>
<name>A0A4S8MR32_DENBC</name>
<dbReference type="Pfam" id="PF13445">
    <property type="entry name" value="zf-RING_UBOX"/>
    <property type="match status" value="1"/>
</dbReference>
<evidence type="ECO:0000256" key="2">
    <source>
        <dbReference type="ARBA" id="ARBA00022771"/>
    </source>
</evidence>
<reference evidence="7 8" key="1">
    <citation type="journal article" date="2019" name="Nat. Ecol. Evol.">
        <title>Megaphylogeny resolves global patterns of mushroom evolution.</title>
        <authorList>
            <person name="Varga T."/>
            <person name="Krizsan K."/>
            <person name="Foldi C."/>
            <person name="Dima B."/>
            <person name="Sanchez-Garcia M."/>
            <person name="Sanchez-Ramirez S."/>
            <person name="Szollosi G.J."/>
            <person name="Szarkandi J.G."/>
            <person name="Papp V."/>
            <person name="Albert L."/>
            <person name="Andreopoulos W."/>
            <person name="Angelini C."/>
            <person name="Antonin V."/>
            <person name="Barry K.W."/>
            <person name="Bougher N.L."/>
            <person name="Buchanan P."/>
            <person name="Buyck B."/>
            <person name="Bense V."/>
            <person name="Catcheside P."/>
            <person name="Chovatia M."/>
            <person name="Cooper J."/>
            <person name="Damon W."/>
            <person name="Desjardin D."/>
            <person name="Finy P."/>
            <person name="Geml J."/>
            <person name="Haridas S."/>
            <person name="Hughes K."/>
            <person name="Justo A."/>
            <person name="Karasinski D."/>
            <person name="Kautmanova I."/>
            <person name="Kiss B."/>
            <person name="Kocsube S."/>
            <person name="Kotiranta H."/>
            <person name="LaButti K.M."/>
            <person name="Lechner B.E."/>
            <person name="Liimatainen K."/>
            <person name="Lipzen A."/>
            <person name="Lukacs Z."/>
            <person name="Mihaltcheva S."/>
            <person name="Morgado L.N."/>
            <person name="Niskanen T."/>
            <person name="Noordeloos M.E."/>
            <person name="Ohm R.A."/>
            <person name="Ortiz-Santana B."/>
            <person name="Ovrebo C."/>
            <person name="Racz N."/>
            <person name="Riley R."/>
            <person name="Savchenko A."/>
            <person name="Shiryaev A."/>
            <person name="Soop K."/>
            <person name="Spirin V."/>
            <person name="Szebenyi C."/>
            <person name="Tomsovsky M."/>
            <person name="Tulloss R.E."/>
            <person name="Uehling J."/>
            <person name="Grigoriev I.V."/>
            <person name="Vagvolgyi C."/>
            <person name="Papp T."/>
            <person name="Martin F.M."/>
            <person name="Miettinen O."/>
            <person name="Hibbett D.S."/>
            <person name="Nagy L.G."/>
        </authorList>
    </citation>
    <scope>NUCLEOTIDE SEQUENCE [LARGE SCALE GENOMIC DNA]</scope>
    <source>
        <strain evidence="7 8">CBS 962.96</strain>
    </source>
</reference>
<evidence type="ECO:0000256" key="5">
    <source>
        <dbReference type="SAM" id="MobiDB-lite"/>
    </source>
</evidence>
<evidence type="ECO:0000256" key="3">
    <source>
        <dbReference type="ARBA" id="ARBA00022833"/>
    </source>
</evidence>
<evidence type="ECO:0000313" key="7">
    <source>
        <dbReference type="EMBL" id="THV05543.1"/>
    </source>
</evidence>
<gene>
    <name evidence="7" type="ORF">K435DRAFT_773718</name>
</gene>
<keyword evidence="3" id="KW-0862">Zinc</keyword>
<dbReference type="PROSITE" id="PS50089">
    <property type="entry name" value="ZF_RING_2"/>
    <property type="match status" value="1"/>
</dbReference>
<dbReference type="InterPro" id="IPR017907">
    <property type="entry name" value="Znf_RING_CS"/>
</dbReference>
<dbReference type="AlphaFoldDB" id="A0A4S8MR32"/>
<feature type="compositionally biased region" description="Polar residues" evidence="5">
    <location>
        <begin position="20"/>
        <end position="31"/>
    </location>
</feature>
<feature type="compositionally biased region" description="Low complexity" evidence="5">
    <location>
        <begin position="54"/>
        <end position="67"/>
    </location>
</feature>
<dbReference type="Gene3D" id="3.30.40.10">
    <property type="entry name" value="Zinc/RING finger domain, C3HC4 (zinc finger)"/>
    <property type="match status" value="1"/>
</dbReference>
<dbReference type="InterPro" id="IPR027370">
    <property type="entry name" value="Znf-RING_euk"/>
</dbReference>
<sequence length="344" mass="38821">MPRASRSSTSAATTRRSSRLNSQASLNTSATGKKYDLSDISAPRRRRLTNNKTSNLESSSASTSVSCHSDELHLLDKENDAGDDTKSTLRRSSRITPAELLRREKALLRKEQEFKARVEELDNRTQFISKREDEVNALLAQAAEREAEATLSQLEEHFTCSLCYEILAHPYSLNPGPCGHTFCALCILKWFFSRCHSLCGGWHESVDCPLCRSLLVITPDHTPRLDVTFPFVPNRTAATLCESLVGRLLDRSGAACKMTVKREESEGVWSAGVDCGVKKRKFEEVDMLEAESLDGLSEWQEGGTLRSEWLRREREGKKEMNHLLEHWTDMQAKDFAEMKHRLGV</sequence>
<protein>
    <recommendedName>
        <fullName evidence="6">RING-type domain-containing protein</fullName>
    </recommendedName>
</protein>
<dbReference type="SUPFAM" id="SSF57850">
    <property type="entry name" value="RING/U-box"/>
    <property type="match status" value="1"/>
</dbReference>
<accession>A0A4S8MR32</accession>
<evidence type="ECO:0000256" key="4">
    <source>
        <dbReference type="PROSITE-ProRule" id="PRU00175"/>
    </source>
</evidence>
<dbReference type="GO" id="GO:0008270">
    <property type="term" value="F:zinc ion binding"/>
    <property type="evidence" value="ECO:0007669"/>
    <property type="project" value="UniProtKB-KW"/>
</dbReference>
<dbReference type="EMBL" id="ML179048">
    <property type="protein sequence ID" value="THV05543.1"/>
    <property type="molecule type" value="Genomic_DNA"/>
</dbReference>
<evidence type="ECO:0000256" key="1">
    <source>
        <dbReference type="ARBA" id="ARBA00022723"/>
    </source>
</evidence>
<keyword evidence="8" id="KW-1185">Reference proteome</keyword>
<dbReference type="InterPro" id="IPR013083">
    <property type="entry name" value="Znf_RING/FYVE/PHD"/>
</dbReference>
<evidence type="ECO:0000259" key="6">
    <source>
        <dbReference type="PROSITE" id="PS50089"/>
    </source>
</evidence>
<dbReference type="PROSITE" id="PS00518">
    <property type="entry name" value="ZF_RING_1"/>
    <property type="match status" value="1"/>
</dbReference>
<keyword evidence="1" id="KW-0479">Metal-binding</keyword>
<organism evidence="7 8">
    <name type="scientific">Dendrothele bispora (strain CBS 962.96)</name>
    <dbReference type="NCBI Taxonomy" id="1314807"/>
    <lineage>
        <taxon>Eukaryota</taxon>
        <taxon>Fungi</taxon>
        <taxon>Dikarya</taxon>
        <taxon>Basidiomycota</taxon>
        <taxon>Agaricomycotina</taxon>
        <taxon>Agaricomycetes</taxon>
        <taxon>Agaricomycetidae</taxon>
        <taxon>Agaricales</taxon>
        <taxon>Agaricales incertae sedis</taxon>
        <taxon>Dendrothele</taxon>
    </lineage>
</organism>
<feature type="domain" description="RING-type" evidence="6">
    <location>
        <begin position="160"/>
        <end position="212"/>
    </location>
</feature>
<dbReference type="OrthoDB" id="6105938at2759"/>
<dbReference type="InterPro" id="IPR001841">
    <property type="entry name" value="Znf_RING"/>
</dbReference>
<keyword evidence="2 4" id="KW-0863">Zinc-finger</keyword>
<feature type="region of interest" description="Disordered" evidence="5">
    <location>
        <begin position="1"/>
        <end position="69"/>
    </location>
</feature>
<evidence type="ECO:0000313" key="8">
    <source>
        <dbReference type="Proteomes" id="UP000297245"/>
    </source>
</evidence>
<feature type="compositionally biased region" description="Low complexity" evidence="5">
    <location>
        <begin position="1"/>
        <end position="15"/>
    </location>
</feature>
<proteinExistence type="predicted"/>